<dbReference type="Proteomes" id="UP001189429">
    <property type="component" value="Unassembled WGS sequence"/>
</dbReference>
<dbReference type="SUPFAM" id="SSF52833">
    <property type="entry name" value="Thioredoxin-like"/>
    <property type="match status" value="1"/>
</dbReference>
<accession>A0ABN9V644</accession>
<evidence type="ECO:0000313" key="2">
    <source>
        <dbReference type="EMBL" id="CAK0867460.1"/>
    </source>
</evidence>
<dbReference type="Gene3D" id="3.40.30.10">
    <property type="entry name" value="Glutaredoxin"/>
    <property type="match status" value="1"/>
</dbReference>
<dbReference type="CDD" id="cd02980">
    <property type="entry name" value="TRX_Fd_family"/>
    <property type="match status" value="1"/>
</dbReference>
<comment type="caution">
    <text evidence="2">The sequence shown here is derived from an EMBL/GenBank/DDBJ whole genome shotgun (WGS) entry which is preliminary data.</text>
</comment>
<dbReference type="PANTHER" id="PTHR47682">
    <property type="entry name" value="TETRATRICOPEPTIDE REPEAT (TPR)-CONTAINING PROTEIN"/>
    <property type="match status" value="1"/>
</dbReference>
<sequence>AQAGAGAAAGLLERAGGEEGAVEGEAPKATIFVCTNLQCCQDGAADTRTKMLEELAPPGVAVEEITCLGPCGSGPNVYATPLPAGGAAGGRAVDSLKRGSREYPGGVVFTAMKGEGDVGLLEPWGFEAAERTPLDWARLAVRNSQLDQVPWPILLYVGFNVARLVTNLLFHFDLLEVVKETRSRACARPGEGPAGAALRGTFFRRGLPPPPPPPPPPLPTMGECAAGCIESGLARHPIHHPPNHPNPTRR</sequence>
<dbReference type="PANTHER" id="PTHR47682:SF1">
    <property type="entry name" value="TETRATRICOPEPTIDE REPEAT (TPR)-CONTAINING PROTEIN"/>
    <property type="match status" value="1"/>
</dbReference>
<organism evidence="2 3">
    <name type="scientific">Prorocentrum cordatum</name>
    <dbReference type="NCBI Taxonomy" id="2364126"/>
    <lineage>
        <taxon>Eukaryota</taxon>
        <taxon>Sar</taxon>
        <taxon>Alveolata</taxon>
        <taxon>Dinophyceae</taxon>
        <taxon>Prorocentrales</taxon>
        <taxon>Prorocentraceae</taxon>
        <taxon>Prorocentrum</taxon>
    </lineage>
</organism>
<feature type="compositionally biased region" description="Pro residues" evidence="1">
    <location>
        <begin position="207"/>
        <end position="219"/>
    </location>
</feature>
<evidence type="ECO:0000313" key="3">
    <source>
        <dbReference type="Proteomes" id="UP001189429"/>
    </source>
</evidence>
<dbReference type="EMBL" id="CAUYUJ010016647">
    <property type="protein sequence ID" value="CAK0867460.1"/>
    <property type="molecule type" value="Genomic_DNA"/>
</dbReference>
<reference evidence="2" key="1">
    <citation type="submission" date="2023-10" db="EMBL/GenBank/DDBJ databases">
        <authorList>
            <person name="Chen Y."/>
            <person name="Shah S."/>
            <person name="Dougan E. K."/>
            <person name="Thang M."/>
            <person name="Chan C."/>
        </authorList>
    </citation>
    <scope>NUCLEOTIDE SEQUENCE [LARGE SCALE GENOMIC DNA]</scope>
</reference>
<evidence type="ECO:0000256" key="1">
    <source>
        <dbReference type="SAM" id="MobiDB-lite"/>
    </source>
</evidence>
<feature type="non-terminal residue" evidence="2">
    <location>
        <position position="1"/>
    </location>
</feature>
<keyword evidence="3" id="KW-1185">Reference proteome</keyword>
<evidence type="ECO:0008006" key="4">
    <source>
        <dbReference type="Google" id="ProtNLM"/>
    </source>
</evidence>
<feature type="region of interest" description="Disordered" evidence="1">
    <location>
        <begin position="186"/>
        <end position="222"/>
    </location>
</feature>
<dbReference type="InterPro" id="IPR036249">
    <property type="entry name" value="Thioredoxin-like_sf"/>
</dbReference>
<gene>
    <name evidence="2" type="ORF">PCOR1329_LOCUS54391</name>
</gene>
<proteinExistence type="predicted"/>
<name>A0ABN9V644_9DINO</name>
<protein>
    <recommendedName>
        <fullName evidence="4">(2Fe-2S) ferredoxin domain-containing protein</fullName>
    </recommendedName>
</protein>